<keyword evidence="3" id="KW-1185">Reference proteome</keyword>
<dbReference type="InterPro" id="IPR010131">
    <property type="entry name" value="MdtP/NodT-like"/>
</dbReference>
<dbReference type="PANTHER" id="PTHR30203">
    <property type="entry name" value="OUTER MEMBRANE CATION EFFLUX PROTEIN"/>
    <property type="match status" value="1"/>
</dbReference>
<accession>A0A518B0A7</accession>
<sequence length="444" mass="48552">MTDHANRTPNLLHLHQALRVGGRSALVLSLILAGVCCQAVAIEPCPIMEDVELLEGASLNELRTLENAISLAEQYNPGLRAAAAAVERQRGLAIQAGLYPNPDVVAGPNQLGNVESQYSVQVAQEFVTKGKLRLDRAAAREAISRADAAYVQRRFELLTTVRKHYYEALAAKRRVEIIEDLTEVAWRSVRAAQQREKGGEGTTTDTLLLTIEAEQNDVAELKAIAQYDARKNELVAVIGLPEIAISTLEGDLATPLPAFDYALSRQQVVNENAQVQASAAEVRRSRILLRRAVVEPFPNVTVEAGYQYFVGGPNNQALLVFGVPLPVWDRNQGNVRAARAEIAQAVDDLGQVQVELANALATAIGNYQAATQAVDHIKRLIQPKAQRVLNITQTAYEQGQLDFLRLLEAEKTLIEVNLSLVDANERRWTAAAEVAGLLQLEVFP</sequence>
<evidence type="ECO:0000256" key="1">
    <source>
        <dbReference type="ARBA" id="ARBA00007613"/>
    </source>
</evidence>
<protein>
    <submittedName>
        <fullName evidence="2">Cobalt-zinc-cadmium resistance protein CzcC</fullName>
    </submittedName>
</protein>
<dbReference type="Pfam" id="PF02321">
    <property type="entry name" value="OEP"/>
    <property type="match status" value="2"/>
</dbReference>
<dbReference type="KEGG" id="knv:Pan216_12010"/>
<name>A0A518B0A7_9BACT</name>
<dbReference type="InterPro" id="IPR003423">
    <property type="entry name" value="OMP_efflux"/>
</dbReference>
<organism evidence="2 3">
    <name type="scientific">Kolteria novifilia</name>
    <dbReference type="NCBI Taxonomy" id="2527975"/>
    <lineage>
        <taxon>Bacteria</taxon>
        <taxon>Pseudomonadati</taxon>
        <taxon>Planctomycetota</taxon>
        <taxon>Planctomycetia</taxon>
        <taxon>Kolteriales</taxon>
        <taxon>Kolteriaceae</taxon>
        <taxon>Kolteria</taxon>
    </lineage>
</organism>
<dbReference type="Gene3D" id="1.20.1600.10">
    <property type="entry name" value="Outer membrane efflux proteins (OEP)"/>
    <property type="match status" value="1"/>
</dbReference>
<proteinExistence type="inferred from homology"/>
<dbReference type="AlphaFoldDB" id="A0A518B0A7"/>
<dbReference type="SUPFAM" id="SSF56954">
    <property type="entry name" value="Outer membrane efflux proteins (OEP)"/>
    <property type="match status" value="1"/>
</dbReference>
<gene>
    <name evidence="2" type="primary">czcC_2</name>
    <name evidence="2" type="ORF">Pan216_12010</name>
</gene>
<reference evidence="2 3" key="1">
    <citation type="submission" date="2019-02" db="EMBL/GenBank/DDBJ databases">
        <title>Deep-cultivation of Planctomycetes and their phenomic and genomic characterization uncovers novel biology.</title>
        <authorList>
            <person name="Wiegand S."/>
            <person name="Jogler M."/>
            <person name="Boedeker C."/>
            <person name="Pinto D."/>
            <person name="Vollmers J."/>
            <person name="Rivas-Marin E."/>
            <person name="Kohn T."/>
            <person name="Peeters S.H."/>
            <person name="Heuer A."/>
            <person name="Rast P."/>
            <person name="Oberbeckmann S."/>
            <person name="Bunk B."/>
            <person name="Jeske O."/>
            <person name="Meyerdierks A."/>
            <person name="Storesund J.E."/>
            <person name="Kallscheuer N."/>
            <person name="Luecker S."/>
            <person name="Lage O.M."/>
            <person name="Pohl T."/>
            <person name="Merkel B.J."/>
            <person name="Hornburger P."/>
            <person name="Mueller R.-W."/>
            <person name="Bruemmer F."/>
            <person name="Labrenz M."/>
            <person name="Spormann A.M."/>
            <person name="Op den Camp H."/>
            <person name="Overmann J."/>
            <person name="Amann R."/>
            <person name="Jetten M.S.M."/>
            <person name="Mascher T."/>
            <person name="Medema M.H."/>
            <person name="Devos D.P."/>
            <person name="Kaster A.-K."/>
            <person name="Ovreas L."/>
            <person name="Rohde M."/>
            <person name="Galperin M.Y."/>
            <person name="Jogler C."/>
        </authorList>
    </citation>
    <scope>NUCLEOTIDE SEQUENCE [LARGE SCALE GENOMIC DNA]</scope>
    <source>
        <strain evidence="2 3">Pan216</strain>
    </source>
</reference>
<evidence type="ECO:0000313" key="2">
    <source>
        <dbReference type="EMBL" id="QDU60362.1"/>
    </source>
</evidence>
<comment type="similarity">
    <text evidence="1">Belongs to the outer membrane factor (OMF) (TC 1.B.17) family.</text>
</comment>
<dbReference type="PANTHER" id="PTHR30203:SF24">
    <property type="entry name" value="BLR4935 PROTEIN"/>
    <property type="match status" value="1"/>
</dbReference>
<dbReference type="Proteomes" id="UP000317093">
    <property type="component" value="Chromosome"/>
</dbReference>
<dbReference type="EMBL" id="CP036279">
    <property type="protein sequence ID" value="QDU60362.1"/>
    <property type="molecule type" value="Genomic_DNA"/>
</dbReference>
<dbReference type="GO" id="GO:0015562">
    <property type="term" value="F:efflux transmembrane transporter activity"/>
    <property type="evidence" value="ECO:0007669"/>
    <property type="project" value="InterPro"/>
</dbReference>
<evidence type="ECO:0000313" key="3">
    <source>
        <dbReference type="Proteomes" id="UP000317093"/>
    </source>
</evidence>
<dbReference type="RefSeq" id="WP_419193301.1">
    <property type="nucleotide sequence ID" value="NZ_CP036279.1"/>
</dbReference>